<dbReference type="AlphaFoldDB" id="A0A368VFR3"/>
<accession>A0A368VFR3</accession>
<gene>
    <name evidence="2" type="ORF">DFQ14_11385</name>
</gene>
<evidence type="ECO:0000313" key="2">
    <source>
        <dbReference type="EMBL" id="RCW40002.1"/>
    </source>
</evidence>
<dbReference type="EMBL" id="QPJC01000013">
    <property type="protein sequence ID" value="RCW40002.1"/>
    <property type="molecule type" value="Genomic_DNA"/>
</dbReference>
<protein>
    <submittedName>
        <fullName evidence="2">Uncharacterized protein</fullName>
    </submittedName>
</protein>
<name>A0A368VFR3_9ACTN</name>
<comment type="caution">
    <text evidence="2">The sequence shown here is derived from an EMBL/GenBank/DDBJ whole genome shotgun (WGS) entry which is preliminary data.</text>
</comment>
<dbReference type="Proteomes" id="UP000253495">
    <property type="component" value="Unassembled WGS sequence"/>
</dbReference>
<proteinExistence type="predicted"/>
<organism evidence="2 3">
    <name type="scientific">Halopolyspora algeriensis</name>
    <dbReference type="NCBI Taxonomy" id="1500506"/>
    <lineage>
        <taxon>Bacteria</taxon>
        <taxon>Bacillati</taxon>
        <taxon>Actinomycetota</taxon>
        <taxon>Actinomycetes</taxon>
        <taxon>Actinomycetes incertae sedis</taxon>
        <taxon>Halopolyspora</taxon>
    </lineage>
</organism>
<reference evidence="2 3" key="1">
    <citation type="submission" date="2018-07" db="EMBL/GenBank/DDBJ databases">
        <title>Genomic Encyclopedia of Type Strains, Phase III (KMG-III): the genomes of soil and plant-associated and newly described type strains.</title>
        <authorList>
            <person name="Whitman W."/>
        </authorList>
    </citation>
    <scope>NUCLEOTIDE SEQUENCE [LARGE SCALE GENOMIC DNA]</scope>
    <source>
        <strain evidence="2 3">CECT 8575</strain>
    </source>
</reference>
<feature type="region of interest" description="Disordered" evidence="1">
    <location>
        <begin position="1"/>
        <end position="41"/>
    </location>
</feature>
<keyword evidence="3" id="KW-1185">Reference proteome</keyword>
<evidence type="ECO:0000256" key="1">
    <source>
        <dbReference type="SAM" id="MobiDB-lite"/>
    </source>
</evidence>
<sequence>MHGSGSASAGPQAMSDPPGQSPATDCDLVSGDAAADFAGGGEAALPQTVQQDGLACARPAGDHEEAIGGVQAVHP</sequence>
<evidence type="ECO:0000313" key="3">
    <source>
        <dbReference type="Proteomes" id="UP000253495"/>
    </source>
</evidence>